<gene>
    <name evidence="1" type="ORF">ACFPWV_36125</name>
</gene>
<accession>A0ABW0E4Q4</accession>
<keyword evidence="2" id="KW-1185">Reference proteome</keyword>
<name>A0ABW0E4Q4_9ACTN</name>
<dbReference type="RefSeq" id="WP_344562923.1">
    <property type="nucleotide sequence ID" value="NZ_BAAATG010000026.1"/>
</dbReference>
<sequence length="78" mass="8859">MSRTREQPTPPRVTYVCRSCGHPVDAVLERHKTMGVYVPAWTAGPCHNAKCSDYVPEQVSVTSVRGETWRTLTGWRRD</sequence>
<reference evidence="2" key="1">
    <citation type="journal article" date="2019" name="Int. J. Syst. Evol. Microbiol.">
        <title>The Global Catalogue of Microorganisms (GCM) 10K type strain sequencing project: providing services to taxonomists for standard genome sequencing and annotation.</title>
        <authorList>
            <consortium name="The Broad Institute Genomics Platform"/>
            <consortium name="The Broad Institute Genome Sequencing Center for Infectious Disease"/>
            <person name="Wu L."/>
            <person name="Ma J."/>
        </authorList>
    </citation>
    <scope>NUCLEOTIDE SEQUENCE [LARGE SCALE GENOMIC DNA]</scope>
    <source>
        <strain evidence="2">CGMCC 4.7131</strain>
    </source>
</reference>
<evidence type="ECO:0000313" key="1">
    <source>
        <dbReference type="EMBL" id="MFC5245277.1"/>
    </source>
</evidence>
<proteinExistence type="predicted"/>
<protein>
    <submittedName>
        <fullName evidence="1">Uncharacterized protein</fullName>
    </submittedName>
</protein>
<dbReference type="EMBL" id="JBHSKN010000037">
    <property type="protein sequence ID" value="MFC5245277.1"/>
    <property type="molecule type" value="Genomic_DNA"/>
</dbReference>
<evidence type="ECO:0000313" key="2">
    <source>
        <dbReference type="Proteomes" id="UP001596035"/>
    </source>
</evidence>
<comment type="caution">
    <text evidence="1">The sequence shown here is derived from an EMBL/GenBank/DDBJ whole genome shotgun (WGS) entry which is preliminary data.</text>
</comment>
<organism evidence="1 2">
    <name type="scientific">Streptomyces atrovirens</name>
    <dbReference type="NCBI Taxonomy" id="285556"/>
    <lineage>
        <taxon>Bacteria</taxon>
        <taxon>Bacillati</taxon>
        <taxon>Actinomycetota</taxon>
        <taxon>Actinomycetes</taxon>
        <taxon>Kitasatosporales</taxon>
        <taxon>Streptomycetaceae</taxon>
        <taxon>Streptomyces</taxon>
    </lineage>
</organism>
<dbReference type="Proteomes" id="UP001596035">
    <property type="component" value="Unassembled WGS sequence"/>
</dbReference>